<accession>A0A9Q0G9H5</accession>
<dbReference type="PROSITE" id="PS00518">
    <property type="entry name" value="ZF_RING_1"/>
    <property type="match status" value="1"/>
</dbReference>
<dbReference type="EC" id="2.3.2.27" evidence="11"/>
<evidence type="ECO:0000256" key="4">
    <source>
        <dbReference type="ARBA" id="ARBA00022679"/>
    </source>
</evidence>
<comment type="catalytic activity">
    <reaction evidence="1 11">
        <text>S-ubiquitinyl-[E2 ubiquitin-conjugating enzyme]-L-cysteine + [acceptor protein]-L-lysine = [E2 ubiquitin-conjugating enzyme]-L-cysteine + N(6)-ubiquitinyl-[acceptor protein]-L-lysine.</text>
        <dbReference type="EC" id="2.3.2.27"/>
    </reaction>
</comment>
<keyword evidence="4 11" id="KW-0808">Transferase</keyword>
<keyword evidence="5 11" id="KW-0479">Metal-binding</keyword>
<dbReference type="AlphaFoldDB" id="A0A9Q0G9H5"/>
<comment type="pathway">
    <text evidence="3 11">Protein modification; protein ubiquitination.</text>
</comment>
<dbReference type="InterPro" id="IPR013083">
    <property type="entry name" value="Znf_RING/FYVE/PHD"/>
</dbReference>
<dbReference type="OrthoDB" id="6270329at2759"/>
<evidence type="ECO:0000256" key="2">
    <source>
        <dbReference type="ARBA" id="ARBA00004308"/>
    </source>
</evidence>
<keyword evidence="11" id="KW-1133">Transmembrane helix</keyword>
<dbReference type="InterPro" id="IPR017907">
    <property type="entry name" value="Znf_RING_CS"/>
</dbReference>
<organism evidence="14 15">
    <name type="scientific">Turnera subulata</name>
    <dbReference type="NCBI Taxonomy" id="218843"/>
    <lineage>
        <taxon>Eukaryota</taxon>
        <taxon>Viridiplantae</taxon>
        <taxon>Streptophyta</taxon>
        <taxon>Embryophyta</taxon>
        <taxon>Tracheophyta</taxon>
        <taxon>Spermatophyta</taxon>
        <taxon>Magnoliopsida</taxon>
        <taxon>eudicotyledons</taxon>
        <taxon>Gunneridae</taxon>
        <taxon>Pentapetalae</taxon>
        <taxon>rosids</taxon>
        <taxon>fabids</taxon>
        <taxon>Malpighiales</taxon>
        <taxon>Passifloraceae</taxon>
        <taxon>Turnera</taxon>
    </lineage>
</organism>
<keyword evidence="8 11" id="KW-0862">Zinc</keyword>
<dbReference type="GO" id="GO:0005789">
    <property type="term" value="C:endoplasmic reticulum membrane"/>
    <property type="evidence" value="ECO:0007669"/>
    <property type="project" value="UniProtKB-SubCell"/>
</dbReference>
<comment type="caution">
    <text evidence="14">The sequence shown here is derived from an EMBL/GenBank/DDBJ whole genome shotgun (WGS) entry which is preliminary data.</text>
</comment>
<keyword evidence="11" id="KW-0812">Transmembrane</keyword>
<name>A0A9Q0G9H5_9ROSI</name>
<dbReference type="PROSITE" id="PS50089">
    <property type="entry name" value="ZF_RING_2"/>
    <property type="match status" value="1"/>
</dbReference>
<evidence type="ECO:0000256" key="11">
    <source>
        <dbReference type="RuleBase" id="RU369090"/>
    </source>
</evidence>
<dbReference type="GO" id="GO:0006511">
    <property type="term" value="P:ubiquitin-dependent protein catabolic process"/>
    <property type="evidence" value="ECO:0007669"/>
    <property type="project" value="UniProtKB-UniRule"/>
</dbReference>
<evidence type="ECO:0000256" key="10">
    <source>
        <dbReference type="PROSITE-ProRule" id="PRU00175"/>
    </source>
</evidence>
<dbReference type="Gene3D" id="3.30.40.10">
    <property type="entry name" value="Zinc/RING finger domain, C3HC4 (zinc finger)"/>
    <property type="match status" value="1"/>
</dbReference>
<feature type="domain" description="RING-type" evidence="13">
    <location>
        <begin position="28"/>
        <end position="69"/>
    </location>
</feature>
<dbReference type="CDD" id="cd16745">
    <property type="entry name" value="RING-HC_AtRMA-like"/>
    <property type="match status" value="1"/>
</dbReference>
<evidence type="ECO:0000313" key="15">
    <source>
        <dbReference type="Proteomes" id="UP001141552"/>
    </source>
</evidence>
<evidence type="ECO:0000256" key="12">
    <source>
        <dbReference type="SAM" id="MobiDB-lite"/>
    </source>
</evidence>
<dbReference type="InterPro" id="IPR001841">
    <property type="entry name" value="Znf_RING"/>
</dbReference>
<dbReference type="FunFam" id="3.30.40.10:FF:000463">
    <property type="entry name" value="E3 ubiquitin-protein ligase RNF185 isoform X2"/>
    <property type="match status" value="1"/>
</dbReference>
<comment type="function">
    <text evidence="11">E3 ubiquitin-protein ligase.</text>
</comment>
<comment type="domain">
    <text evidence="11">The RING-type zinc finger domain is responsible for E3 ligase activity.</text>
</comment>
<protein>
    <recommendedName>
        <fullName evidence="11">E3 ubiquitin-protein ligase RMA</fullName>
        <ecNumber evidence="11">2.3.2.27</ecNumber>
    </recommendedName>
    <alternativeName>
        <fullName evidence="11">Protein RING membrane-anchor</fullName>
    </alternativeName>
    <alternativeName>
        <fullName evidence="11">RING-type E3 ubiquitin transferase RMA</fullName>
    </alternativeName>
</protein>
<keyword evidence="9 11" id="KW-0472">Membrane</keyword>
<proteinExistence type="predicted"/>
<reference evidence="14" key="2">
    <citation type="journal article" date="2023" name="Plants (Basel)">
        <title>Annotation of the Turnera subulata (Passifloraceae) Draft Genome Reveals the S-Locus Evolved after the Divergence of Turneroideae from Passifloroideae in a Stepwise Manner.</title>
        <authorList>
            <person name="Henning P.M."/>
            <person name="Roalson E.H."/>
            <person name="Mir W."/>
            <person name="McCubbin A.G."/>
            <person name="Shore J.S."/>
        </authorList>
    </citation>
    <scope>NUCLEOTIDE SEQUENCE</scope>
    <source>
        <strain evidence="14">F60SS</strain>
    </source>
</reference>
<evidence type="ECO:0000256" key="7">
    <source>
        <dbReference type="ARBA" id="ARBA00022786"/>
    </source>
</evidence>
<dbReference type="EMBL" id="JAKUCV010001844">
    <property type="protein sequence ID" value="KAJ4844880.1"/>
    <property type="molecule type" value="Genomic_DNA"/>
</dbReference>
<dbReference type="GO" id="GO:0061630">
    <property type="term" value="F:ubiquitin protein ligase activity"/>
    <property type="evidence" value="ECO:0007669"/>
    <property type="project" value="UniProtKB-UniRule"/>
</dbReference>
<evidence type="ECO:0000256" key="1">
    <source>
        <dbReference type="ARBA" id="ARBA00000900"/>
    </source>
</evidence>
<keyword evidence="7 11" id="KW-0833">Ubl conjugation pathway</keyword>
<dbReference type="InterPro" id="IPR045103">
    <property type="entry name" value="RNF5/RNF185-like"/>
</dbReference>
<dbReference type="PANTHER" id="PTHR12313">
    <property type="entry name" value="E3 UBIQUITIN-PROTEIN LIGASE RNF5-RELATED"/>
    <property type="match status" value="1"/>
</dbReference>
<evidence type="ECO:0000256" key="5">
    <source>
        <dbReference type="ARBA" id="ARBA00022723"/>
    </source>
</evidence>
<evidence type="ECO:0000256" key="9">
    <source>
        <dbReference type="ARBA" id="ARBA00023136"/>
    </source>
</evidence>
<evidence type="ECO:0000256" key="8">
    <source>
        <dbReference type="ARBA" id="ARBA00022833"/>
    </source>
</evidence>
<dbReference type="Proteomes" id="UP001141552">
    <property type="component" value="Unassembled WGS sequence"/>
</dbReference>
<dbReference type="GO" id="GO:0008270">
    <property type="term" value="F:zinc ion binding"/>
    <property type="evidence" value="ECO:0007669"/>
    <property type="project" value="UniProtKB-KW"/>
</dbReference>
<dbReference type="SMART" id="SM00184">
    <property type="entry name" value="RING"/>
    <property type="match status" value="1"/>
</dbReference>
<evidence type="ECO:0000256" key="3">
    <source>
        <dbReference type="ARBA" id="ARBA00004906"/>
    </source>
</evidence>
<comment type="subcellular location">
    <subcellularLocation>
        <location evidence="2">Endomembrane system</location>
    </subcellularLocation>
    <subcellularLocation>
        <location evidence="11">Endoplasmic reticulum membrane</location>
        <topology evidence="11">Single-pass type IV membrane protein</topology>
    </subcellularLocation>
</comment>
<keyword evidence="11" id="KW-0256">Endoplasmic reticulum</keyword>
<evidence type="ECO:0000313" key="14">
    <source>
        <dbReference type="EMBL" id="KAJ4844880.1"/>
    </source>
</evidence>
<reference evidence="14" key="1">
    <citation type="submission" date="2022-02" db="EMBL/GenBank/DDBJ databases">
        <authorList>
            <person name="Henning P.M."/>
            <person name="McCubbin A.G."/>
            <person name="Shore J.S."/>
        </authorList>
    </citation>
    <scope>NUCLEOTIDE SEQUENCE</scope>
    <source>
        <strain evidence="14">F60SS</strain>
        <tissue evidence="14">Leaves</tissue>
    </source>
</reference>
<dbReference type="SUPFAM" id="SSF57850">
    <property type="entry name" value="RING/U-box"/>
    <property type="match status" value="1"/>
</dbReference>
<evidence type="ECO:0000256" key="6">
    <source>
        <dbReference type="ARBA" id="ARBA00022771"/>
    </source>
</evidence>
<keyword evidence="15" id="KW-1185">Reference proteome</keyword>
<keyword evidence="6 10" id="KW-0863">Zinc-finger</keyword>
<evidence type="ECO:0000259" key="13">
    <source>
        <dbReference type="PROSITE" id="PS50089"/>
    </source>
</evidence>
<dbReference type="Pfam" id="PF13639">
    <property type="entry name" value="zf-RING_2"/>
    <property type="match status" value="1"/>
</dbReference>
<sequence>MSGGFGDPSAESSSYSGNTQNDAGDFECNICFELAQDPIVTLCGHLYCWPCLYRWLHHHSQSHECPVCKALIQEEKLVPLYGRGKTPTDPRSKSYPGIDIPSRPAGQRPETAPPPETNTFPNLNGFGMMGGLGGFVPTATARFGGFTLSAFGGLSLFPSLLNIQFHGFPDATVYGTTSGFPLGGFHSFHGGHVHGFPYSRGRGQQADTALKNLLLFIGFLVVVALLWW</sequence>
<gene>
    <name evidence="14" type="ORF">Tsubulata_004378</name>
</gene>
<feature type="region of interest" description="Disordered" evidence="12">
    <location>
        <begin position="81"/>
        <end position="120"/>
    </location>
</feature>
<feature type="transmembrane region" description="Helical" evidence="11">
    <location>
        <begin position="209"/>
        <end position="227"/>
    </location>
</feature>